<dbReference type="InterPro" id="IPR050740">
    <property type="entry name" value="Aldehyde_DH_Superfamily"/>
</dbReference>
<evidence type="ECO:0000259" key="3">
    <source>
        <dbReference type="Pfam" id="PF00171"/>
    </source>
</evidence>
<evidence type="ECO:0000313" key="5">
    <source>
        <dbReference type="Proteomes" id="UP000033874"/>
    </source>
</evidence>
<feature type="domain" description="Aldehyde dehydrogenase" evidence="3">
    <location>
        <begin position="22"/>
        <end position="473"/>
    </location>
</feature>
<dbReference type="EMBL" id="LBIC01000005">
    <property type="protein sequence ID" value="KKW92011.1"/>
    <property type="molecule type" value="Genomic_DNA"/>
</dbReference>
<dbReference type="PROSITE" id="PS00070">
    <property type="entry name" value="ALDEHYDE_DEHYDR_CYS"/>
    <property type="match status" value="1"/>
</dbReference>
<evidence type="ECO:0000313" key="4">
    <source>
        <dbReference type="EMBL" id="KKW92011.1"/>
    </source>
</evidence>
<dbReference type="Proteomes" id="UP000033874">
    <property type="component" value="Unassembled WGS sequence"/>
</dbReference>
<organism evidence="4 5">
    <name type="scientific">Sphingobium chungbukense</name>
    <dbReference type="NCBI Taxonomy" id="56193"/>
    <lineage>
        <taxon>Bacteria</taxon>
        <taxon>Pseudomonadati</taxon>
        <taxon>Pseudomonadota</taxon>
        <taxon>Alphaproteobacteria</taxon>
        <taxon>Sphingomonadales</taxon>
        <taxon>Sphingomonadaceae</taxon>
        <taxon>Sphingobium</taxon>
    </lineage>
</organism>
<dbReference type="Pfam" id="PF00171">
    <property type="entry name" value="Aldedh"/>
    <property type="match status" value="1"/>
</dbReference>
<evidence type="ECO:0000256" key="1">
    <source>
        <dbReference type="ARBA" id="ARBA00009986"/>
    </source>
</evidence>
<dbReference type="SUPFAM" id="SSF53720">
    <property type="entry name" value="ALDH-like"/>
    <property type="match status" value="1"/>
</dbReference>
<dbReference type="CDD" id="cd07103">
    <property type="entry name" value="ALDH_F5_SSADH_GabD"/>
    <property type="match status" value="1"/>
</dbReference>
<dbReference type="Gene3D" id="3.40.605.10">
    <property type="entry name" value="Aldehyde Dehydrogenase, Chain A, domain 1"/>
    <property type="match status" value="1"/>
</dbReference>
<dbReference type="InterPro" id="IPR016163">
    <property type="entry name" value="Ald_DH_C"/>
</dbReference>
<reference evidence="4 5" key="1">
    <citation type="submission" date="2015-04" db="EMBL/GenBank/DDBJ databases">
        <title>Genome sequence of aromatic hydrocarbons-degrading Sphingobium chungbukense DJ77.</title>
        <authorList>
            <person name="Kim Y.-C."/>
            <person name="Chae J.-C."/>
        </authorList>
    </citation>
    <scope>NUCLEOTIDE SEQUENCE [LARGE SCALE GENOMIC DNA]</scope>
    <source>
        <strain evidence="4 5">DJ77</strain>
    </source>
</reference>
<dbReference type="InterPro" id="IPR016161">
    <property type="entry name" value="Ald_DH/histidinol_DH"/>
</dbReference>
<dbReference type="GO" id="GO:0004777">
    <property type="term" value="F:succinate-semialdehyde dehydrogenase (NAD+) activity"/>
    <property type="evidence" value="ECO:0007669"/>
    <property type="project" value="TreeGrafter"/>
</dbReference>
<dbReference type="Gene3D" id="3.40.309.10">
    <property type="entry name" value="Aldehyde Dehydrogenase, Chain A, domain 2"/>
    <property type="match status" value="1"/>
</dbReference>
<comment type="similarity">
    <text evidence="1">Belongs to the aldehyde dehydrogenase family.</text>
</comment>
<dbReference type="InterPro" id="IPR016160">
    <property type="entry name" value="Ald_DH_CS_CYS"/>
</dbReference>
<dbReference type="AlphaFoldDB" id="A0A0M3ASU3"/>
<dbReference type="PANTHER" id="PTHR43353">
    <property type="entry name" value="SUCCINATE-SEMIALDEHYDE DEHYDROGENASE, MITOCHONDRIAL"/>
    <property type="match status" value="1"/>
</dbReference>
<gene>
    <name evidence="4" type="ORF">YP76_13120</name>
</gene>
<sequence length="476" mass="50811">MTAYPQLHMMIDGERVAAGDRATHRVINPATGETLGELPLATAADLDRALEAAQRGFRRWRNSSAQERAAVLQGAARLLMERADTIARIATMEEGKTVAEAKAEVGMVAGLFNFYAGECQRIYGRTLVRPAGLRSIVTKEPVGPVAAFAPWNFPLSNPGRKLGAPIAAGCSVILKSAEETPASALGVLQCLLDAGLPGDVAQAVFGVPDEVSRHLLASPIIRKLSFTGSTVIGRHLLKLAADDLKRTTMELGGHGPVLVFDDVDTGRVLDAMVPHKFRNAGQVCVAPTRFIVQQDIFDDFVQGFAERAAALKVGNGLDPDVRMGPLANPRRPDAMEKMVADAVARGAKLHTGGERLGNQGFFYAPTVLSNVPLDAEIMNEEPFGPVAILNPYVGEEEMIAEANRLPYGLAAYNWTDNAARQRRLARELEAGMITINNISVGAPDSPFGGVKWSGHGSEDGPEGIEACLVTKAVHEA</sequence>
<comment type="caution">
    <text evidence="4">The sequence shown here is derived from an EMBL/GenBank/DDBJ whole genome shotgun (WGS) entry which is preliminary data.</text>
</comment>
<keyword evidence="5" id="KW-1185">Reference proteome</keyword>
<dbReference type="InterPro" id="IPR015590">
    <property type="entry name" value="Aldehyde_DH_dom"/>
</dbReference>
<proteinExistence type="inferred from homology"/>
<dbReference type="FunFam" id="3.40.605.10:FF:000007">
    <property type="entry name" value="NAD/NADP-dependent betaine aldehyde dehydrogenase"/>
    <property type="match status" value="1"/>
</dbReference>
<keyword evidence="2" id="KW-0560">Oxidoreductase</keyword>
<protein>
    <submittedName>
        <fullName evidence="4">Aldehyde dehydrogenase</fullName>
    </submittedName>
</protein>
<dbReference type="PATRIC" id="fig|56193.3.peg.2731"/>
<evidence type="ECO:0000256" key="2">
    <source>
        <dbReference type="ARBA" id="ARBA00023002"/>
    </source>
</evidence>
<accession>A0A0M3ASU3</accession>
<dbReference type="RefSeq" id="WP_046764017.1">
    <property type="nucleotide sequence ID" value="NZ_LBIC01000005.1"/>
</dbReference>
<dbReference type="GO" id="GO:0009450">
    <property type="term" value="P:gamma-aminobutyric acid catabolic process"/>
    <property type="evidence" value="ECO:0007669"/>
    <property type="project" value="TreeGrafter"/>
</dbReference>
<dbReference type="STRING" id="56193.YP76_13120"/>
<dbReference type="FunFam" id="3.40.309.10:FF:000009">
    <property type="entry name" value="Aldehyde dehydrogenase A"/>
    <property type="match status" value="1"/>
</dbReference>
<name>A0A0M3ASU3_9SPHN</name>
<dbReference type="InterPro" id="IPR016162">
    <property type="entry name" value="Ald_DH_N"/>
</dbReference>
<dbReference type="PANTHER" id="PTHR43353:SF5">
    <property type="entry name" value="SUCCINATE-SEMIALDEHYDE DEHYDROGENASE, MITOCHONDRIAL"/>
    <property type="match status" value="1"/>
</dbReference>